<name>A0A2P4QHS0_RHIID</name>
<keyword evidence="1" id="KW-0472">Membrane</keyword>
<keyword evidence="1" id="KW-1133">Transmembrane helix</keyword>
<evidence type="ECO:0000313" key="2">
    <source>
        <dbReference type="EMBL" id="POG77189.1"/>
    </source>
</evidence>
<dbReference type="AlphaFoldDB" id="A0A2P4QHS0"/>
<dbReference type="EMBL" id="AUPC02000043">
    <property type="protein sequence ID" value="POG77189.1"/>
    <property type="molecule type" value="Genomic_DNA"/>
</dbReference>
<reference evidence="2 3" key="2">
    <citation type="journal article" date="2018" name="New Phytol.">
        <title>High intraspecific genome diversity in the model arbuscular mycorrhizal symbiont Rhizophagus irregularis.</title>
        <authorList>
            <person name="Chen E.C.H."/>
            <person name="Morin E."/>
            <person name="Beaudet D."/>
            <person name="Noel J."/>
            <person name="Yildirir G."/>
            <person name="Ndikumana S."/>
            <person name="Charron P."/>
            <person name="St-Onge C."/>
            <person name="Giorgi J."/>
            <person name="Kruger M."/>
            <person name="Marton T."/>
            <person name="Ropars J."/>
            <person name="Grigoriev I.V."/>
            <person name="Hainaut M."/>
            <person name="Henrissat B."/>
            <person name="Roux C."/>
            <person name="Martin F."/>
            <person name="Corradi N."/>
        </authorList>
    </citation>
    <scope>NUCLEOTIDE SEQUENCE [LARGE SCALE GENOMIC DNA]</scope>
    <source>
        <strain evidence="2 3">DAOM 197198</strain>
    </source>
</reference>
<proteinExistence type="predicted"/>
<dbReference type="Proteomes" id="UP000018888">
    <property type="component" value="Unassembled WGS sequence"/>
</dbReference>
<keyword evidence="1" id="KW-0812">Transmembrane</keyword>
<gene>
    <name evidence="2" type="ORF">GLOIN_2v1550031</name>
</gene>
<keyword evidence="3" id="KW-1185">Reference proteome</keyword>
<protein>
    <submittedName>
        <fullName evidence="2">Uncharacterized protein</fullName>
    </submittedName>
</protein>
<sequence>MMNLYYTIRMGIKGNILFVFTPYKVKITNISAKECTGYQEKINKLAYPEVMNFIYFQIIPFMNLILLLKK</sequence>
<organism evidence="2 3">
    <name type="scientific">Rhizophagus irregularis (strain DAOM 181602 / DAOM 197198 / MUCL 43194)</name>
    <name type="common">Arbuscular mycorrhizal fungus</name>
    <name type="synonym">Glomus intraradices</name>
    <dbReference type="NCBI Taxonomy" id="747089"/>
    <lineage>
        <taxon>Eukaryota</taxon>
        <taxon>Fungi</taxon>
        <taxon>Fungi incertae sedis</taxon>
        <taxon>Mucoromycota</taxon>
        <taxon>Glomeromycotina</taxon>
        <taxon>Glomeromycetes</taxon>
        <taxon>Glomerales</taxon>
        <taxon>Glomeraceae</taxon>
        <taxon>Rhizophagus</taxon>
    </lineage>
</organism>
<evidence type="ECO:0000313" key="3">
    <source>
        <dbReference type="Proteomes" id="UP000018888"/>
    </source>
</evidence>
<accession>A0A2P4QHS0</accession>
<comment type="caution">
    <text evidence="2">The sequence shown here is derived from an EMBL/GenBank/DDBJ whole genome shotgun (WGS) entry which is preliminary data.</text>
</comment>
<evidence type="ECO:0000256" key="1">
    <source>
        <dbReference type="SAM" id="Phobius"/>
    </source>
</evidence>
<reference evidence="2 3" key="1">
    <citation type="journal article" date="2013" name="Proc. Natl. Acad. Sci. U.S.A.">
        <title>Genome of an arbuscular mycorrhizal fungus provides insight into the oldest plant symbiosis.</title>
        <authorList>
            <person name="Tisserant E."/>
            <person name="Malbreil M."/>
            <person name="Kuo A."/>
            <person name="Kohler A."/>
            <person name="Symeonidi A."/>
            <person name="Balestrini R."/>
            <person name="Charron P."/>
            <person name="Duensing N."/>
            <person name="Frei Dit Frey N."/>
            <person name="Gianinazzi-Pearson V."/>
            <person name="Gilbert L.B."/>
            <person name="Handa Y."/>
            <person name="Herr J.R."/>
            <person name="Hijri M."/>
            <person name="Koul R."/>
            <person name="Kawaguchi M."/>
            <person name="Krajinski F."/>
            <person name="Lammers P.J."/>
            <person name="Masclaux F.G."/>
            <person name="Murat C."/>
            <person name="Morin E."/>
            <person name="Ndikumana S."/>
            <person name="Pagni M."/>
            <person name="Petitpierre D."/>
            <person name="Requena N."/>
            <person name="Rosikiewicz P."/>
            <person name="Riley R."/>
            <person name="Saito K."/>
            <person name="San Clemente H."/>
            <person name="Shapiro H."/>
            <person name="van Tuinen D."/>
            <person name="Becard G."/>
            <person name="Bonfante P."/>
            <person name="Paszkowski U."/>
            <person name="Shachar-Hill Y.Y."/>
            <person name="Tuskan G.A."/>
            <person name="Young P.W."/>
            <person name="Sanders I.R."/>
            <person name="Henrissat B."/>
            <person name="Rensing S.A."/>
            <person name="Grigoriev I.V."/>
            <person name="Corradi N."/>
            <person name="Roux C."/>
            <person name="Martin F."/>
        </authorList>
    </citation>
    <scope>NUCLEOTIDE SEQUENCE [LARGE SCALE GENOMIC DNA]</scope>
    <source>
        <strain evidence="2 3">DAOM 197198</strain>
    </source>
</reference>
<feature type="transmembrane region" description="Helical" evidence="1">
    <location>
        <begin position="50"/>
        <end position="68"/>
    </location>
</feature>